<dbReference type="InterPro" id="IPR036866">
    <property type="entry name" value="RibonucZ/Hydroxyglut_hydro"/>
</dbReference>
<dbReference type="SUPFAM" id="SSF56281">
    <property type="entry name" value="Metallo-hydrolase/oxidoreductase"/>
    <property type="match status" value="1"/>
</dbReference>
<dbReference type="Gene3D" id="3.60.15.10">
    <property type="entry name" value="Ribonuclease Z/Hydroxyacylglutathione hydrolase-like"/>
    <property type="match status" value="2"/>
</dbReference>
<dbReference type="GO" id="GO:0016740">
    <property type="term" value="F:transferase activity"/>
    <property type="evidence" value="ECO:0007669"/>
    <property type="project" value="TreeGrafter"/>
</dbReference>
<dbReference type="PANTHER" id="PTHR13754">
    <property type="entry name" value="METALLO-BETA-LACTAMASE SUPERFAMILY PROTEIN"/>
    <property type="match status" value="1"/>
</dbReference>
<organism evidence="2">
    <name type="scientific">Uncultured Desulfatiglans sp</name>
    <dbReference type="NCBI Taxonomy" id="1748965"/>
    <lineage>
        <taxon>Bacteria</taxon>
        <taxon>Pseudomonadati</taxon>
        <taxon>Thermodesulfobacteriota</taxon>
        <taxon>Desulfobacteria</taxon>
        <taxon>Desulfatiglandales</taxon>
        <taxon>Desulfatiglandaceae</taxon>
        <taxon>Desulfatiglans</taxon>
        <taxon>environmental samples</taxon>
    </lineage>
</organism>
<dbReference type="InterPro" id="IPR052926">
    <property type="entry name" value="Metallo-beta-lactamase_dom"/>
</dbReference>
<sequence>MRAVILYDNTAALPDVEADWGFACFLETGGKKILFDTGADGRILMNNMRLCGVEPAEVDMVFISHAHWDHTGGLETFISIRPCPVFAPVSALHPRAPRDFVPVSGALRIDEYLYSTGELAGIEQSLVVEEDGWLYVVVGCSHPGVSVILDEAVRRGPVCGILGGLHDCRDFDRLAALDWICGTHCTFYQDEMRAILGSKFISGGVGRELIISWAHCKAGTVSPAGAPVA</sequence>
<dbReference type="InterPro" id="IPR001279">
    <property type="entry name" value="Metallo-B-lactamas"/>
</dbReference>
<name>A0A653A3Q3_UNCDX</name>
<gene>
    <name evidence="2" type="ORF">TRIP_B200422</name>
</gene>
<evidence type="ECO:0000259" key="1">
    <source>
        <dbReference type="Pfam" id="PF00753"/>
    </source>
</evidence>
<dbReference type="PANTHER" id="PTHR13754:SF13">
    <property type="entry name" value="METALLO-BETA-LACTAMASE SUPERFAMILY PROTEIN (AFU_ORTHOLOGUE AFUA_3G07630)"/>
    <property type="match status" value="1"/>
</dbReference>
<dbReference type="CDD" id="cd07713">
    <property type="entry name" value="DHPS-like_MBL-fold"/>
    <property type="match status" value="1"/>
</dbReference>
<dbReference type="AlphaFoldDB" id="A0A653A3Q3"/>
<dbReference type="InterPro" id="IPR041712">
    <property type="entry name" value="DHPS-like_MBL-fold"/>
</dbReference>
<reference evidence="2" key="1">
    <citation type="submission" date="2018-07" db="EMBL/GenBank/DDBJ databases">
        <authorList>
            <consortium name="Genoscope - CEA"/>
            <person name="William W."/>
        </authorList>
    </citation>
    <scope>NUCLEOTIDE SEQUENCE</scope>
    <source>
        <strain evidence="2">IK1</strain>
    </source>
</reference>
<evidence type="ECO:0000313" key="2">
    <source>
        <dbReference type="EMBL" id="VBB42282.1"/>
    </source>
</evidence>
<protein>
    <submittedName>
        <fullName evidence="2">Beta-lactamase domain-containing protein</fullName>
    </submittedName>
</protein>
<dbReference type="Pfam" id="PF00753">
    <property type="entry name" value="Lactamase_B"/>
    <property type="match status" value="1"/>
</dbReference>
<accession>A0A653A3Q3</accession>
<feature type="domain" description="Metallo-beta-lactamase" evidence="1">
    <location>
        <begin position="25"/>
        <end position="125"/>
    </location>
</feature>
<dbReference type="EMBL" id="UPXX01000013">
    <property type="protein sequence ID" value="VBB42282.1"/>
    <property type="molecule type" value="Genomic_DNA"/>
</dbReference>
<proteinExistence type="predicted"/>